<dbReference type="Gene3D" id="3.30.750.140">
    <property type="match status" value="1"/>
</dbReference>
<dbReference type="Pfam" id="PF02120">
    <property type="entry name" value="Flg_hook"/>
    <property type="match status" value="1"/>
</dbReference>
<name>K8PFX0_9BRAD</name>
<dbReference type="HOGENOM" id="CLU_030873_0_0_5"/>
<evidence type="ECO:0000256" key="1">
    <source>
        <dbReference type="SAM" id="MobiDB-lite"/>
    </source>
</evidence>
<accession>K8PFX0</accession>
<dbReference type="AlphaFoldDB" id="K8PFX0"/>
<evidence type="ECO:0000313" key="3">
    <source>
        <dbReference type="EMBL" id="EKS38470.1"/>
    </source>
</evidence>
<evidence type="ECO:0000313" key="4">
    <source>
        <dbReference type="Proteomes" id="UP000001096"/>
    </source>
</evidence>
<comment type="caution">
    <text evidence="3">The sequence shown here is derived from an EMBL/GenBank/DDBJ whole genome shotgun (WGS) entry which is preliminary data.</text>
</comment>
<evidence type="ECO:0000259" key="2">
    <source>
        <dbReference type="Pfam" id="PF02120"/>
    </source>
</evidence>
<dbReference type="RefSeq" id="WP_006021031.1">
    <property type="nucleotide sequence ID" value="NZ_KB375282.1"/>
</dbReference>
<dbReference type="EMBL" id="AGWX01000003">
    <property type="protein sequence ID" value="EKS38470.1"/>
    <property type="molecule type" value="Genomic_DNA"/>
</dbReference>
<feature type="region of interest" description="Disordered" evidence="1">
    <location>
        <begin position="233"/>
        <end position="256"/>
    </location>
</feature>
<proteinExistence type="predicted"/>
<dbReference type="InterPro" id="IPR021136">
    <property type="entry name" value="Flagellar_hook_control-like_C"/>
</dbReference>
<keyword evidence="4" id="KW-1185">Reference proteome</keyword>
<feature type="compositionally biased region" description="Low complexity" evidence="1">
    <location>
        <begin position="233"/>
        <end position="242"/>
    </location>
</feature>
<dbReference type="eggNOG" id="COG3144">
    <property type="taxonomic scope" value="Bacteria"/>
</dbReference>
<sequence length="537" mass="54849">MSIAINPVFPVVAAQSVAAGVALQPGTVIDATVLKQLDANLVRIAIANLTIEVLSEVPLQPGQVLQLAVSQTPQGVRLQIVPGEGAALSSVATASAGAAKADTVSVPKADVPVQAAAAGRVLTNLEALAVSAAVQGAAARQGSLSPLFANLGVAASSPALPQTLQQAAAQLLAQRTPLGENLTGDALRTAFRNSGLFLEQSLGSSQASNGPDLKAALIVFRQTVASWLGTAPAQEAAASPQPTNVPPSAAPPLSPEIEAGDILLPQAAARIAEDAAELDGKVRIYAPNEPLPTAANRAATASAGLTALQEVLQAFPKGVQDEVAKLLNAEAHAGVTRMPGNDDAIARTNVPPPPFRGSETSAQPVALPSLAPDDAPATVAHRLIEDTDAALARQTLLQAASLPLDVPGVRNDPTAPRWNFEIPFATAQGTAVAQFEISRDGAGSEAEAASRVWRARFSLDVEPSGPVHALVSLSHGRTSVRMWAERPATAAQLRINAPQLSHALREAALEPGDIVIGEGAPPKSAPPPAGHFLDRAL</sequence>
<feature type="region of interest" description="Disordered" evidence="1">
    <location>
        <begin position="517"/>
        <end position="537"/>
    </location>
</feature>
<dbReference type="Proteomes" id="UP000001096">
    <property type="component" value="Unassembled WGS sequence"/>
</dbReference>
<feature type="domain" description="Flagellar hook-length control protein-like C-terminal" evidence="2">
    <location>
        <begin position="446"/>
        <end position="523"/>
    </location>
</feature>
<reference evidence="3 4" key="1">
    <citation type="submission" date="2012-04" db="EMBL/GenBank/DDBJ databases">
        <title>The Genome Sequence of Afipia broomeae ATCC 49717.</title>
        <authorList>
            <consortium name="The Broad Institute Genome Sequencing Platform"/>
            <person name="Earl A."/>
            <person name="Ward D."/>
            <person name="Feldgarden M."/>
            <person name="Gevers D."/>
            <person name="Huys G."/>
            <person name="Walker B."/>
            <person name="Young S.K."/>
            <person name="Zeng Q."/>
            <person name="Gargeya S."/>
            <person name="Fitzgerald M."/>
            <person name="Haas B."/>
            <person name="Abouelleil A."/>
            <person name="Alvarado L."/>
            <person name="Arachchi H.M."/>
            <person name="Berlin A."/>
            <person name="Chapman S.B."/>
            <person name="Goldberg J."/>
            <person name="Griggs A."/>
            <person name="Gujja S."/>
            <person name="Hansen M."/>
            <person name="Howarth C."/>
            <person name="Imamovic A."/>
            <person name="Larimer J."/>
            <person name="McCowen C."/>
            <person name="Montmayeur A."/>
            <person name="Murphy C."/>
            <person name="Neiman D."/>
            <person name="Pearson M."/>
            <person name="Priest M."/>
            <person name="Roberts A."/>
            <person name="Saif S."/>
            <person name="Shea T."/>
            <person name="Sisk P."/>
            <person name="Sykes S."/>
            <person name="Wortman J."/>
            <person name="Nusbaum C."/>
            <person name="Birren B."/>
        </authorList>
    </citation>
    <scope>NUCLEOTIDE SEQUENCE [LARGE SCALE GENOMIC DNA]</scope>
    <source>
        <strain evidence="3 4">ATCC 49717</strain>
    </source>
</reference>
<protein>
    <recommendedName>
        <fullName evidence="2">Flagellar hook-length control protein-like C-terminal domain-containing protein</fullName>
    </recommendedName>
</protein>
<feature type="compositionally biased region" description="Pro residues" evidence="1">
    <location>
        <begin position="243"/>
        <end position="254"/>
    </location>
</feature>
<organism evidence="3 4">
    <name type="scientific">Afipia broomeae ATCC 49717</name>
    <dbReference type="NCBI Taxonomy" id="883078"/>
    <lineage>
        <taxon>Bacteria</taxon>
        <taxon>Pseudomonadati</taxon>
        <taxon>Pseudomonadota</taxon>
        <taxon>Alphaproteobacteria</taxon>
        <taxon>Hyphomicrobiales</taxon>
        <taxon>Nitrobacteraceae</taxon>
        <taxon>Afipia</taxon>
    </lineage>
</organism>
<gene>
    <name evidence="3" type="ORF">HMPREF9695_02310</name>
</gene>
<dbReference type="PATRIC" id="fig|883078.3.peg.2383"/>
<dbReference type="InterPro" id="IPR038610">
    <property type="entry name" value="FliK-like_C_sf"/>
</dbReference>